<reference evidence="3" key="2">
    <citation type="submission" date="2025-08" db="UniProtKB">
        <authorList>
            <consortium name="RefSeq"/>
        </authorList>
    </citation>
    <scope>IDENTIFICATION</scope>
    <source>
        <tissue evidence="3">Leaf</tissue>
    </source>
</reference>
<keyword evidence="2" id="KW-1185">Reference proteome</keyword>
<dbReference type="Proteomes" id="UP000694864">
    <property type="component" value="Chromosome 5"/>
</dbReference>
<dbReference type="SUPFAM" id="SSF48371">
    <property type="entry name" value="ARM repeat"/>
    <property type="match status" value="1"/>
</dbReference>
<protein>
    <submittedName>
        <fullName evidence="3">Uncharacterized protein LOC104789595</fullName>
    </submittedName>
</protein>
<sequence length="318" mass="36142">MEKQKTPTKEPSAQHFNEAAYKLLANPHIEPTMRFIATLTKPSVNQLIRTKFFRFCVDSYPACLSLKLMRIYTSKEPRVHDGIRENAVRCLHAIFIIEEASLNSEVVHVLSPELISCLEEQVISETSFKILSMLVNRIAFEVFTIHEETWHDLRVFISSRAETEFAKAVFVFTSLSMPLDEDEFVIPLMDNLLPAILKRLGNVHEGSGSSSSQWGLAFVGGFCTAVHLLETTSVALVENLVNEMLKSVNRGMELGFLDRALRDVEIAVVQQLWWYCTTEFKFVLGFIRRIDAMITEETTKDVLQGIKVVVEKKILEIG</sequence>
<evidence type="ECO:0000313" key="3">
    <source>
        <dbReference type="RefSeq" id="XP_010513570.1"/>
    </source>
</evidence>
<organism evidence="2 3">
    <name type="scientific">Camelina sativa</name>
    <name type="common">False flax</name>
    <name type="synonym">Myagrum sativum</name>
    <dbReference type="NCBI Taxonomy" id="90675"/>
    <lineage>
        <taxon>Eukaryota</taxon>
        <taxon>Viridiplantae</taxon>
        <taxon>Streptophyta</taxon>
        <taxon>Embryophyta</taxon>
        <taxon>Tracheophyta</taxon>
        <taxon>Spermatophyta</taxon>
        <taxon>Magnoliopsida</taxon>
        <taxon>eudicotyledons</taxon>
        <taxon>Gunneridae</taxon>
        <taxon>Pentapetalae</taxon>
        <taxon>rosids</taxon>
        <taxon>malvids</taxon>
        <taxon>Brassicales</taxon>
        <taxon>Brassicaceae</taxon>
        <taxon>Camelineae</taxon>
        <taxon>Camelina</taxon>
    </lineage>
</organism>
<dbReference type="InterPro" id="IPR016024">
    <property type="entry name" value="ARM-type_fold"/>
</dbReference>
<dbReference type="InterPro" id="IPR007598">
    <property type="entry name" value="DUF577"/>
</dbReference>
<dbReference type="Pfam" id="PF04510">
    <property type="entry name" value="DUF577"/>
    <property type="match status" value="1"/>
</dbReference>
<reference evidence="2" key="1">
    <citation type="journal article" date="2014" name="Nat. Commun.">
        <title>The emerging biofuel crop Camelina sativa retains a highly undifferentiated hexaploid genome structure.</title>
        <authorList>
            <person name="Kagale S."/>
            <person name="Koh C."/>
            <person name="Nixon J."/>
            <person name="Bollina V."/>
            <person name="Clarke W.E."/>
            <person name="Tuteja R."/>
            <person name="Spillane C."/>
            <person name="Robinson S.J."/>
            <person name="Links M.G."/>
            <person name="Clarke C."/>
            <person name="Higgins E.E."/>
            <person name="Huebert T."/>
            <person name="Sharpe A.G."/>
            <person name="Parkin I.A."/>
        </authorList>
    </citation>
    <scope>NUCLEOTIDE SEQUENCE [LARGE SCALE GENOMIC DNA]</scope>
    <source>
        <strain evidence="2">cv. DH55</strain>
    </source>
</reference>
<accession>A0ABM0ZC21</accession>
<dbReference type="GeneID" id="104789595"/>
<name>A0ABM0ZC21_CAMSA</name>
<dbReference type="PANTHER" id="PTHR31861">
    <property type="entry name" value="OS10G0507500 PROTEIN"/>
    <property type="match status" value="1"/>
</dbReference>
<proteinExistence type="predicted"/>
<evidence type="ECO:0000313" key="2">
    <source>
        <dbReference type="Proteomes" id="UP000694864"/>
    </source>
</evidence>
<gene>
    <name evidence="3" type="primary">LOC104789595</name>
</gene>
<feature type="domain" description="DUF577" evidence="1">
    <location>
        <begin position="108"/>
        <end position="277"/>
    </location>
</feature>
<dbReference type="PANTHER" id="PTHR31861:SF16">
    <property type="entry name" value="DUF577 DOMAIN-CONTAINING PROTEIN-RELATED"/>
    <property type="match status" value="1"/>
</dbReference>
<dbReference type="RefSeq" id="XP_010513570.1">
    <property type="nucleotide sequence ID" value="XM_010515268.1"/>
</dbReference>
<evidence type="ECO:0000259" key="1">
    <source>
        <dbReference type="Pfam" id="PF04510"/>
    </source>
</evidence>